<evidence type="ECO:0000313" key="2">
    <source>
        <dbReference type="Proteomes" id="UP000016935"/>
    </source>
</evidence>
<dbReference type="RefSeq" id="XP_008028207.1">
    <property type="nucleotide sequence ID" value="XM_008030016.1"/>
</dbReference>
<reference evidence="1 2" key="1">
    <citation type="journal article" date="2012" name="PLoS Pathog.">
        <title>Diverse lifestyles and strategies of plant pathogenesis encoded in the genomes of eighteen Dothideomycetes fungi.</title>
        <authorList>
            <person name="Ohm R.A."/>
            <person name="Feau N."/>
            <person name="Henrissat B."/>
            <person name="Schoch C.L."/>
            <person name="Horwitz B.A."/>
            <person name="Barry K.W."/>
            <person name="Condon B.J."/>
            <person name="Copeland A.C."/>
            <person name="Dhillon B."/>
            <person name="Glaser F."/>
            <person name="Hesse C.N."/>
            <person name="Kosti I."/>
            <person name="LaButti K."/>
            <person name="Lindquist E.A."/>
            <person name="Lucas S."/>
            <person name="Salamov A.A."/>
            <person name="Bradshaw R.E."/>
            <person name="Ciuffetti L."/>
            <person name="Hamelin R.C."/>
            <person name="Kema G.H.J."/>
            <person name="Lawrence C."/>
            <person name="Scott J.A."/>
            <person name="Spatafora J.W."/>
            <person name="Turgeon B.G."/>
            <person name="de Wit P.J.G.M."/>
            <person name="Zhong S."/>
            <person name="Goodwin S.B."/>
            <person name="Grigoriev I.V."/>
        </authorList>
    </citation>
    <scope>NUCLEOTIDE SEQUENCE [LARGE SCALE GENOMIC DNA]</scope>
    <source>
        <strain evidence="2">28A</strain>
    </source>
</reference>
<dbReference type="HOGENOM" id="CLU_2086284_0_0_1"/>
<dbReference type="EMBL" id="KB908814">
    <property type="protein sequence ID" value="EOA83685.1"/>
    <property type="molecule type" value="Genomic_DNA"/>
</dbReference>
<organism evidence="1 2">
    <name type="scientific">Exserohilum turcicum (strain 28A)</name>
    <name type="common">Northern leaf blight fungus</name>
    <name type="synonym">Setosphaeria turcica</name>
    <dbReference type="NCBI Taxonomy" id="671987"/>
    <lineage>
        <taxon>Eukaryota</taxon>
        <taxon>Fungi</taxon>
        <taxon>Dikarya</taxon>
        <taxon>Ascomycota</taxon>
        <taxon>Pezizomycotina</taxon>
        <taxon>Dothideomycetes</taxon>
        <taxon>Pleosporomycetidae</taxon>
        <taxon>Pleosporales</taxon>
        <taxon>Pleosporineae</taxon>
        <taxon>Pleosporaceae</taxon>
        <taxon>Exserohilum</taxon>
    </lineage>
</organism>
<sequence>MALRQPQDALARVHVSILSKMNLWQTRGFFTLTAHLEARFHHIDLSITDANRFSETNSGGRSRAALSRFSPRASKWHGVQRVEGCASLGRRSPPPSPVPSQPQIALFIAAKVHFHRR</sequence>
<name>R0IEH4_EXST2</name>
<evidence type="ECO:0000313" key="1">
    <source>
        <dbReference type="EMBL" id="EOA83685.1"/>
    </source>
</evidence>
<protein>
    <submittedName>
        <fullName evidence="1">Uncharacterized protein</fullName>
    </submittedName>
</protein>
<dbReference type="Proteomes" id="UP000016935">
    <property type="component" value="Unassembled WGS sequence"/>
</dbReference>
<gene>
    <name evidence="1" type="ORF">SETTUDRAFT_164149</name>
</gene>
<reference evidence="1 2" key="2">
    <citation type="journal article" date="2013" name="PLoS Genet.">
        <title>Comparative genome structure, secondary metabolite, and effector coding capacity across Cochliobolus pathogens.</title>
        <authorList>
            <person name="Condon B.J."/>
            <person name="Leng Y."/>
            <person name="Wu D."/>
            <person name="Bushley K.E."/>
            <person name="Ohm R.A."/>
            <person name="Otillar R."/>
            <person name="Martin J."/>
            <person name="Schackwitz W."/>
            <person name="Grimwood J."/>
            <person name="MohdZainudin N."/>
            <person name="Xue C."/>
            <person name="Wang R."/>
            <person name="Manning V.A."/>
            <person name="Dhillon B."/>
            <person name="Tu Z.J."/>
            <person name="Steffenson B.J."/>
            <person name="Salamov A."/>
            <person name="Sun H."/>
            <person name="Lowry S."/>
            <person name="LaButti K."/>
            <person name="Han J."/>
            <person name="Copeland A."/>
            <person name="Lindquist E."/>
            <person name="Barry K."/>
            <person name="Schmutz J."/>
            <person name="Baker S.E."/>
            <person name="Ciuffetti L.M."/>
            <person name="Grigoriev I.V."/>
            <person name="Zhong S."/>
            <person name="Turgeon B.G."/>
        </authorList>
    </citation>
    <scope>NUCLEOTIDE SEQUENCE [LARGE SCALE GENOMIC DNA]</scope>
    <source>
        <strain evidence="2">28A</strain>
    </source>
</reference>
<accession>R0IEH4</accession>
<proteinExistence type="predicted"/>
<dbReference type="GeneID" id="19399010"/>
<keyword evidence="2" id="KW-1185">Reference proteome</keyword>
<dbReference type="AlphaFoldDB" id="R0IEH4"/>